<dbReference type="STRING" id="482827.SAMN04488243_11358"/>
<dbReference type="SUPFAM" id="SSF158568">
    <property type="entry name" value="AF1862-like"/>
    <property type="match status" value="1"/>
</dbReference>
<evidence type="ECO:0000256" key="2">
    <source>
        <dbReference type="ARBA" id="ARBA00006161"/>
    </source>
</evidence>
<dbReference type="Pfam" id="PF09701">
    <property type="entry name" value="Cas_Cmr5"/>
    <property type="match status" value="1"/>
</dbReference>
<dbReference type="AlphaFoldDB" id="A0A1G7GDE8"/>
<dbReference type="InterPro" id="IPR010160">
    <property type="entry name" value="CRISPR-assoc_prot_Cmr5"/>
</dbReference>
<evidence type="ECO:0000256" key="4">
    <source>
        <dbReference type="ARBA" id="ARBA00023118"/>
    </source>
</evidence>
<dbReference type="GO" id="GO:0005737">
    <property type="term" value="C:cytoplasm"/>
    <property type="evidence" value="ECO:0007669"/>
    <property type="project" value="UniProtKB-SubCell"/>
</dbReference>
<dbReference type="CDD" id="cd09749">
    <property type="entry name" value="Cmr5_III-B"/>
    <property type="match status" value="1"/>
</dbReference>
<dbReference type="EMBL" id="FNBC01000013">
    <property type="protein sequence ID" value="SDE86105.1"/>
    <property type="molecule type" value="Genomic_DNA"/>
</dbReference>
<reference evidence="7" key="1">
    <citation type="submission" date="2016-10" db="EMBL/GenBank/DDBJ databases">
        <authorList>
            <person name="Varghese N."/>
            <person name="Submissions S."/>
        </authorList>
    </citation>
    <scope>NUCLEOTIDE SEQUENCE [LARGE SCALE GENOMIC DNA]</scope>
    <source>
        <strain evidence="7">CGMCC 1.6992</strain>
    </source>
</reference>
<dbReference type="Proteomes" id="UP000199446">
    <property type="component" value="Unassembled WGS sequence"/>
</dbReference>
<dbReference type="OrthoDB" id="32929at2"/>
<evidence type="ECO:0000256" key="5">
    <source>
        <dbReference type="ARBA" id="ARBA00030001"/>
    </source>
</evidence>
<sequence>MRARSQVWAQKAYEKVREAARGEGRGEYRDMALKLPVLVRQAGLSQALAFVDSRGKDAHRALGNHLAQVLGYRDLRELAEAARQAELLQYLRLTREVLAVAEWFKRFAQALIEE</sequence>
<proteinExistence type="inferred from homology"/>
<organism evidence="6 7">
    <name type="scientific">Thermus arciformis</name>
    <dbReference type="NCBI Taxonomy" id="482827"/>
    <lineage>
        <taxon>Bacteria</taxon>
        <taxon>Thermotogati</taxon>
        <taxon>Deinococcota</taxon>
        <taxon>Deinococci</taxon>
        <taxon>Thermales</taxon>
        <taxon>Thermaceae</taxon>
        <taxon>Thermus</taxon>
    </lineage>
</organism>
<keyword evidence="3" id="KW-0963">Cytoplasm</keyword>
<accession>A0A1G7GDE8</accession>
<comment type="similarity">
    <text evidence="2">Belongs to the CRISPR system Cmr5 family.</text>
</comment>
<dbReference type="RefSeq" id="WP_093006957.1">
    <property type="nucleotide sequence ID" value="NZ_FNBC01000013.1"/>
</dbReference>
<dbReference type="NCBIfam" id="TIGR01881">
    <property type="entry name" value="cas_Cmr5"/>
    <property type="match status" value="1"/>
</dbReference>
<evidence type="ECO:0000256" key="3">
    <source>
        <dbReference type="ARBA" id="ARBA00022490"/>
    </source>
</evidence>
<comment type="subcellular location">
    <subcellularLocation>
        <location evidence="1">Cytoplasm</location>
    </subcellularLocation>
</comment>
<keyword evidence="4" id="KW-0051">Antiviral defense</keyword>
<dbReference type="GO" id="GO:0051607">
    <property type="term" value="P:defense response to virus"/>
    <property type="evidence" value="ECO:0007669"/>
    <property type="project" value="UniProtKB-KW"/>
</dbReference>
<gene>
    <name evidence="6" type="ORF">SAMN04488243_11358</name>
</gene>
<keyword evidence="7" id="KW-1185">Reference proteome</keyword>
<evidence type="ECO:0000256" key="1">
    <source>
        <dbReference type="ARBA" id="ARBA00004496"/>
    </source>
</evidence>
<name>A0A1G7GDE8_9DEIN</name>
<dbReference type="InterPro" id="IPR023101">
    <property type="entry name" value="AF1862-like_dom_sf"/>
</dbReference>
<dbReference type="Gene3D" id="1.10.520.30">
    <property type="entry name" value="AF1862-like domain"/>
    <property type="match status" value="1"/>
</dbReference>
<evidence type="ECO:0000313" key="6">
    <source>
        <dbReference type="EMBL" id="SDE86105.1"/>
    </source>
</evidence>
<evidence type="ECO:0000313" key="7">
    <source>
        <dbReference type="Proteomes" id="UP000199446"/>
    </source>
</evidence>
<protein>
    <recommendedName>
        <fullName evidence="5">CRISPR type III-B/RAMP module-associated protein Cmr5</fullName>
    </recommendedName>
</protein>